<dbReference type="PANTHER" id="PTHR45295">
    <property type="entry name" value="CHAPERONE PROTEIN DNAJ C76, CHLOROPLASTIC"/>
    <property type="match status" value="1"/>
</dbReference>
<dbReference type="Gene3D" id="1.10.287.110">
    <property type="entry name" value="DnaJ domain"/>
    <property type="match status" value="1"/>
</dbReference>
<comment type="caution">
    <text evidence="2">The sequence shown here is derived from an EMBL/GenBank/DDBJ whole genome shotgun (WGS) entry which is preliminary data.</text>
</comment>
<name>A0A0H1QX82_9EURY</name>
<dbReference type="InterPro" id="IPR001623">
    <property type="entry name" value="DnaJ_domain"/>
</dbReference>
<dbReference type="AlphaFoldDB" id="A0A0H1QX82"/>
<feature type="domain" description="J" evidence="1">
    <location>
        <begin position="11"/>
        <end position="97"/>
    </location>
</feature>
<reference evidence="2 3" key="1">
    <citation type="journal article" date="2015" name="Int. J. Syst. Evol. Microbiol.">
        <title>Methanoculleus sediminis sp. nov., a methanogen from sediments near a submarine mud volcano.</title>
        <authorList>
            <person name="Chen S.C."/>
            <person name="Chen M.F."/>
            <person name="Lai M.C."/>
            <person name="Weng C.Y."/>
            <person name="Wu S.Y."/>
            <person name="Lin S."/>
            <person name="Yang T.F."/>
            <person name="Chen P.C."/>
        </authorList>
    </citation>
    <scope>NUCLEOTIDE SEQUENCE [LARGE SCALE GENOMIC DNA]</scope>
    <source>
        <strain evidence="2 3">S3Fa</strain>
    </source>
</reference>
<dbReference type="Proteomes" id="UP000035301">
    <property type="component" value="Unassembled WGS sequence"/>
</dbReference>
<dbReference type="OrthoDB" id="11397at2157"/>
<gene>
    <name evidence="2" type="ORF">SZ63_11665</name>
</gene>
<organism evidence="2 3">
    <name type="scientific">Methanoculleus sediminis</name>
    <dbReference type="NCBI Taxonomy" id="1550566"/>
    <lineage>
        <taxon>Archaea</taxon>
        <taxon>Methanobacteriati</taxon>
        <taxon>Methanobacteriota</taxon>
        <taxon>Stenosarchaea group</taxon>
        <taxon>Methanomicrobia</taxon>
        <taxon>Methanomicrobiales</taxon>
        <taxon>Methanomicrobiaceae</taxon>
        <taxon>Methanoculleus</taxon>
    </lineage>
</organism>
<dbReference type="STRING" id="1550566.SZ63_11665"/>
<sequence>MATITAGRVREAAELLGIRDHASQSEIRVRYSEKIKEWHPDVSRKDPAESHEMTIRLKEAYDLLVDYCMNRSVSFRLEDLEKDLEQNPADYWMDRFGDDPIWG</sequence>
<protein>
    <submittedName>
        <fullName evidence="2">Molecular chaperone DnaJ</fullName>
    </submittedName>
</protein>
<proteinExistence type="predicted"/>
<dbReference type="SUPFAM" id="SSF46565">
    <property type="entry name" value="Chaperone J-domain"/>
    <property type="match status" value="1"/>
</dbReference>
<dbReference type="PANTHER" id="PTHR45295:SF3">
    <property type="entry name" value="CHAPERONE DNAJ-DOMAIN SUPERFAMILY PROTEIN"/>
    <property type="match status" value="1"/>
</dbReference>
<evidence type="ECO:0000313" key="2">
    <source>
        <dbReference type="EMBL" id="KLK87246.1"/>
    </source>
</evidence>
<keyword evidence="3" id="KW-1185">Reference proteome</keyword>
<dbReference type="PROSITE" id="PS50076">
    <property type="entry name" value="DNAJ_2"/>
    <property type="match status" value="1"/>
</dbReference>
<dbReference type="Pfam" id="PF00226">
    <property type="entry name" value="DnaJ"/>
    <property type="match status" value="1"/>
</dbReference>
<dbReference type="CDD" id="cd06257">
    <property type="entry name" value="DnaJ"/>
    <property type="match status" value="1"/>
</dbReference>
<dbReference type="PRINTS" id="PR00625">
    <property type="entry name" value="JDOMAIN"/>
</dbReference>
<accession>A0A0H1QX82</accession>
<evidence type="ECO:0000259" key="1">
    <source>
        <dbReference type="PROSITE" id="PS50076"/>
    </source>
</evidence>
<dbReference type="InterPro" id="IPR036869">
    <property type="entry name" value="J_dom_sf"/>
</dbReference>
<dbReference type="RefSeq" id="WP_048185585.1">
    <property type="nucleotide sequence ID" value="NZ_JXOJ01000008.1"/>
</dbReference>
<evidence type="ECO:0000313" key="3">
    <source>
        <dbReference type="Proteomes" id="UP000035301"/>
    </source>
</evidence>
<dbReference type="SMART" id="SM00271">
    <property type="entry name" value="DnaJ"/>
    <property type="match status" value="1"/>
</dbReference>
<dbReference type="EMBL" id="JXOJ01000008">
    <property type="protein sequence ID" value="KLK87246.1"/>
    <property type="molecule type" value="Genomic_DNA"/>
</dbReference>
<dbReference type="PATRIC" id="fig|1550566.3.peg.2548"/>